<gene>
    <name evidence="2" type="ORF">TARUN_7653</name>
</gene>
<protein>
    <submittedName>
        <fullName evidence="2">Uncharacterized protein</fullName>
    </submittedName>
</protein>
<evidence type="ECO:0000256" key="1">
    <source>
        <dbReference type="SAM" id="MobiDB-lite"/>
    </source>
</evidence>
<feature type="region of interest" description="Disordered" evidence="1">
    <location>
        <begin position="192"/>
        <end position="216"/>
    </location>
</feature>
<organism evidence="2 3">
    <name type="scientific">Trichoderma arundinaceum</name>
    <dbReference type="NCBI Taxonomy" id="490622"/>
    <lineage>
        <taxon>Eukaryota</taxon>
        <taxon>Fungi</taxon>
        <taxon>Dikarya</taxon>
        <taxon>Ascomycota</taxon>
        <taxon>Pezizomycotina</taxon>
        <taxon>Sordariomycetes</taxon>
        <taxon>Hypocreomycetidae</taxon>
        <taxon>Hypocreales</taxon>
        <taxon>Hypocreaceae</taxon>
        <taxon>Trichoderma</taxon>
    </lineage>
</organism>
<accession>A0A395NFJ5</accession>
<proteinExistence type="predicted"/>
<sequence length="216" mass="23057">MMQGGASPAVGDVKSRPRSVRQPVIERSRSPLPETPGSTLPDPPPPPLGAFLLTGLLENGQSNEAALRYTEHPASKKGARLERLRWATNHMTAANGMRRHSDGPQELTGGPSLILASRLLDASGGPNANFSCRRLDPSDCRRQQARARWEEDPINSAFVPSTPAARAVSGSALALSSGRFLASMATSIWRHHRGRGSRAAASSSRPHVRGAEAVHL</sequence>
<keyword evidence="3" id="KW-1185">Reference proteome</keyword>
<feature type="region of interest" description="Disordered" evidence="1">
    <location>
        <begin position="1"/>
        <end position="49"/>
    </location>
</feature>
<dbReference type="AlphaFoldDB" id="A0A395NFJ5"/>
<name>A0A395NFJ5_TRIAR</name>
<evidence type="ECO:0000313" key="2">
    <source>
        <dbReference type="EMBL" id="RFU74607.1"/>
    </source>
</evidence>
<evidence type="ECO:0000313" key="3">
    <source>
        <dbReference type="Proteomes" id="UP000266272"/>
    </source>
</evidence>
<dbReference type="Proteomes" id="UP000266272">
    <property type="component" value="Unassembled WGS sequence"/>
</dbReference>
<dbReference type="EMBL" id="PXOA01000517">
    <property type="protein sequence ID" value="RFU74607.1"/>
    <property type="molecule type" value="Genomic_DNA"/>
</dbReference>
<reference evidence="2 3" key="1">
    <citation type="journal article" date="2018" name="PLoS Pathog.">
        <title>Evolution of structural diversity of trichothecenes, a family of toxins produced by plant pathogenic and entomopathogenic fungi.</title>
        <authorList>
            <person name="Proctor R.H."/>
            <person name="McCormick S.P."/>
            <person name="Kim H.S."/>
            <person name="Cardoza R.E."/>
            <person name="Stanley A.M."/>
            <person name="Lindo L."/>
            <person name="Kelly A."/>
            <person name="Brown D.W."/>
            <person name="Lee T."/>
            <person name="Vaughan M.M."/>
            <person name="Alexander N.J."/>
            <person name="Busman M."/>
            <person name="Gutierrez S."/>
        </authorList>
    </citation>
    <scope>NUCLEOTIDE SEQUENCE [LARGE SCALE GENOMIC DNA]</scope>
    <source>
        <strain evidence="2 3">IBT 40837</strain>
    </source>
</reference>
<comment type="caution">
    <text evidence="2">The sequence shown here is derived from an EMBL/GenBank/DDBJ whole genome shotgun (WGS) entry which is preliminary data.</text>
</comment>